<dbReference type="AlphaFoldDB" id="D1AMV5"/>
<evidence type="ECO:0008006" key="3">
    <source>
        <dbReference type="Google" id="ProtNLM"/>
    </source>
</evidence>
<gene>
    <name evidence="1" type="ordered locus">Sterm_0451</name>
</gene>
<proteinExistence type="predicted"/>
<dbReference type="RefSeq" id="WP_012859930.1">
    <property type="nucleotide sequence ID" value="NC_013517.1"/>
</dbReference>
<reference evidence="2" key="1">
    <citation type="submission" date="2009-09" db="EMBL/GenBank/DDBJ databases">
        <title>The complete chromosome of Sebaldella termitidis ATCC 33386.</title>
        <authorList>
            <consortium name="US DOE Joint Genome Institute (JGI-PGF)"/>
            <person name="Lucas S."/>
            <person name="Copeland A."/>
            <person name="Lapidus A."/>
            <person name="Glavina del Rio T."/>
            <person name="Dalin E."/>
            <person name="Tice H."/>
            <person name="Bruce D."/>
            <person name="Goodwin L."/>
            <person name="Pitluck S."/>
            <person name="Kyrpides N."/>
            <person name="Mavromatis K."/>
            <person name="Ivanova N."/>
            <person name="Mikhailova N."/>
            <person name="Sims D."/>
            <person name="Meincke L."/>
            <person name="Brettin T."/>
            <person name="Detter J.C."/>
            <person name="Han C."/>
            <person name="Larimer F."/>
            <person name="Land M."/>
            <person name="Hauser L."/>
            <person name="Markowitz V."/>
            <person name="Cheng J.F."/>
            <person name="Hugenholtz P."/>
            <person name="Woyke T."/>
            <person name="Wu D."/>
            <person name="Eisen J.A."/>
        </authorList>
    </citation>
    <scope>NUCLEOTIDE SEQUENCE [LARGE SCALE GENOMIC DNA]</scope>
    <source>
        <strain evidence="2">ATCC 33386 / NCTC 11300</strain>
    </source>
</reference>
<name>D1AMV5_SEBTE</name>
<dbReference type="KEGG" id="str:Sterm_0451"/>
<evidence type="ECO:0000313" key="2">
    <source>
        <dbReference type="Proteomes" id="UP000000845"/>
    </source>
</evidence>
<dbReference type="Proteomes" id="UP000000845">
    <property type="component" value="Chromosome"/>
</dbReference>
<protein>
    <recommendedName>
        <fullName evidence="3">MORN variant repeat protein</fullName>
    </recommendedName>
</protein>
<dbReference type="HOGENOM" id="CLU_2182111_0_0_0"/>
<dbReference type="SUPFAM" id="SSF82185">
    <property type="entry name" value="Histone H3 K4-specific methyltransferase SET7/9 N-terminal domain"/>
    <property type="match status" value="1"/>
</dbReference>
<accession>D1AMV5</accession>
<dbReference type="eggNOG" id="COG2849">
    <property type="taxonomic scope" value="Bacteria"/>
</dbReference>
<reference evidence="1 2" key="2">
    <citation type="journal article" date="2010" name="Stand. Genomic Sci.">
        <title>Complete genome sequence of Sebaldella termitidis type strain (NCTC 11300).</title>
        <authorList>
            <person name="Harmon-Smith M."/>
            <person name="Celia L."/>
            <person name="Chertkov O."/>
            <person name="Lapidus A."/>
            <person name="Copeland A."/>
            <person name="Glavina Del Rio T."/>
            <person name="Nolan M."/>
            <person name="Lucas S."/>
            <person name="Tice H."/>
            <person name="Cheng J.F."/>
            <person name="Han C."/>
            <person name="Detter J.C."/>
            <person name="Bruce D."/>
            <person name="Goodwin L."/>
            <person name="Pitluck S."/>
            <person name="Pati A."/>
            <person name="Liolios K."/>
            <person name="Ivanova N."/>
            <person name="Mavromatis K."/>
            <person name="Mikhailova N."/>
            <person name="Chen A."/>
            <person name="Palaniappan K."/>
            <person name="Land M."/>
            <person name="Hauser L."/>
            <person name="Chang Y.J."/>
            <person name="Jeffries C.D."/>
            <person name="Brettin T."/>
            <person name="Goker M."/>
            <person name="Beck B."/>
            <person name="Bristow J."/>
            <person name="Eisen J.A."/>
            <person name="Markowitz V."/>
            <person name="Hugenholtz P."/>
            <person name="Kyrpides N.C."/>
            <person name="Klenk H.P."/>
            <person name="Chen F."/>
        </authorList>
    </citation>
    <scope>NUCLEOTIDE SEQUENCE [LARGE SCALE GENOMIC DNA]</scope>
    <source>
        <strain evidence="2">ATCC 33386 / NCTC 11300</strain>
    </source>
</reference>
<dbReference type="EMBL" id="CP001739">
    <property type="protein sequence ID" value="ACZ07331.1"/>
    <property type="molecule type" value="Genomic_DNA"/>
</dbReference>
<evidence type="ECO:0000313" key="1">
    <source>
        <dbReference type="EMBL" id="ACZ07331.1"/>
    </source>
</evidence>
<dbReference type="Gene3D" id="3.90.930.1">
    <property type="match status" value="1"/>
</dbReference>
<organism evidence="1 2">
    <name type="scientific">Sebaldella termitidis (strain ATCC 33386 / NCTC 11300)</name>
    <dbReference type="NCBI Taxonomy" id="526218"/>
    <lineage>
        <taxon>Bacteria</taxon>
        <taxon>Fusobacteriati</taxon>
        <taxon>Fusobacteriota</taxon>
        <taxon>Fusobacteriia</taxon>
        <taxon>Fusobacteriales</taxon>
        <taxon>Leptotrichiaceae</taxon>
        <taxon>Sebaldella</taxon>
    </lineage>
</organism>
<sequence>MKEKRINYQTLIGNVFELKYMMGKYALLLNNELFSGKLILEYDNGNLHSSGIIKNGFKHKEWITCYENGEVQIKELFTANLHQGEYLEYHKNGKLKGKSFFMFGDSHGE</sequence>
<keyword evidence="2" id="KW-1185">Reference proteome</keyword>